<dbReference type="AlphaFoldDB" id="A0AAV7VC22"/>
<dbReference type="Proteomes" id="UP001066276">
    <property type="component" value="Chromosome 2_1"/>
</dbReference>
<sequence length="87" mass="10016">MDNISDVRYINYLWGSKLKLLTDLAKDLWLFCLDNRVCVIAEYVPGKANRVSDWYAREVWELDPTIFSALAQMETTHCGRLCIKAGS</sequence>
<reference evidence="1" key="1">
    <citation type="journal article" date="2022" name="bioRxiv">
        <title>Sequencing and chromosome-scale assembly of the giantPleurodeles waltlgenome.</title>
        <authorList>
            <person name="Brown T."/>
            <person name="Elewa A."/>
            <person name="Iarovenko S."/>
            <person name="Subramanian E."/>
            <person name="Araus A.J."/>
            <person name="Petzold A."/>
            <person name="Susuki M."/>
            <person name="Suzuki K.-i.T."/>
            <person name="Hayashi T."/>
            <person name="Toyoda A."/>
            <person name="Oliveira C."/>
            <person name="Osipova E."/>
            <person name="Leigh N.D."/>
            <person name="Simon A."/>
            <person name="Yun M.H."/>
        </authorList>
    </citation>
    <scope>NUCLEOTIDE SEQUENCE</scope>
    <source>
        <strain evidence="1">20211129_DDA</strain>
        <tissue evidence="1">Liver</tissue>
    </source>
</reference>
<name>A0AAV7VC22_PLEWA</name>
<dbReference type="EMBL" id="JANPWB010000003">
    <property type="protein sequence ID" value="KAJ1197966.1"/>
    <property type="molecule type" value="Genomic_DNA"/>
</dbReference>
<comment type="caution">
    <text evidence="1">The sequence shown here is derived from an EMBL/GenBank/DDBJ whole genome shotgun (WGS) entry which is preliminary data.</text>
</comment>
<accession>A0AAV7VC22</accession>
<protein>
    <submittedName>
        <fullName evidence="1">Uncharacterized protein</fullName>
    </submittedName>
</protein>
<keyword evidence="2" id="KW-1185">Reference proteome</keyword>
<evidence type="ECO:0000313" key="1">
    <source>
        <dbReference type="EMBL" id="KAJ1197966.1"/>
    </source>
</evidence>
<organism evidence="1 2">
    <name type="scientific">Pleurodeles waltl</name>
    <name type="common">Iberian ribbed newt</name>
    <dbReference type="NCBI Taxonomy" id="8319"/>
    <lineage>
        <taxon>Eukaryota</taxon>
        <taxon>Metazoa</taxon>
        <taxon>Chordata</taxon>
        <taxon>Craniata</taxon>
        <taxon>Vertebrata</taxon>
        <taxon>Euteleostomi</taxon>
        <taxon>Amphibia</taxon>
        <taxon>Batrachia</taxon>
        <taxon>Caudata</taxon>
        <taxon>Salamandroidea</taxon>
        <taxon>Salamandridae</taxon>
        <taxon>Pleurodelinae</taxon>
        <taxon>Pleurodeles</taxon>
    </lineage>
</organism>
<gene>
    <name evidence="1" type="ORF">NDU88_001810</name>
</gene>
<proteinExistence type="predicted"/>
<evidence type="ECO:0000313" key="2">
    <source>
        <dbReference type="Proteomes" id="UP001066276"/>
    </source>
</evidence>